<organism evidence="5 7">
    <name type="scientific">Phytophthora cactorum</name>
    <dbReference type="NCBI Taxonomy" id="29920"/>
    <lineage>
        <taxon>Eukaryota</taxon>
        <taxon>Sar</taxon>
        <taxon>Stramenopiles</taxon>
        <taxon>Oomycota</taxon>
        <taxon>Peronosporomycetes</taxon>
        <taxon>Peronosporales</taxon>
        <taxon>Peronosporaceae</taxon>
        <taxon>Phytophthora</taxon>
    </lineage>
</organism>
<feature type="transmembrane region" description="Helical" evidence="2">
    <location>
        <begin position="12"/>
        <end position="33"/>
    </location>
</feature>
<comment type="caution">
    <text evidence="5">The sequence shown here is derived from an EMBL/GenBank/DDBJ whole genome shotgun (WGS) entry which is preliminary data.</text>
</comment>
<accession>A0A8T1E0V9</accession>
<gene>
    <name evidence="3" type="ORF">PC113_g8730</name>
    <name evidence="4" type="ORF">PC115_g7807</name>
    <name evidence="5" type="ORF">PC117_g8909</name>
    <name evidence="6" type="ORF">PC118_g8022</name>
</gene>
<evidence type="ECO:0000313" key="7">
    <source>
        <dbReference type="Proteomes" id="UP000736787"/>
    </source>
</evidence>
<feature type="region of interest" description="Disordered" evidence="1">
    <location>
        <begin position="48"/>
        <end position="104"/>
    </location>
</feature>
<dbReference type="EMBL" id="RCMG01000209">
    <property type="protein sequence ID" value="KAG2859661.1"/>
    <property type="molecule type" value="Genomic_DNA"/>
</dbReference>
<sequence length="159" mass="16599">MTEAEQATESSALVLIVVMAVAVVVTIAVMMMAEAQRKPAAEVLRKLEQDGDKRAGPEPGKHSLERGQEGKDAAVAAELHGDKAPELELPGEGTRAARQEDADAPGVDNLEHALLEEDSLAEAGRVEGAGCALLLGPGFFLPSCCCTCAVSACWSRAIF</sequence>
<evidence type="ECO:0000313" key="4">
    <source>
        <dbReference type="EMBL" id="KAG2926706.1"/>
    </source>
</evidence>
<proteinExistence type="predicted"/>
<dbReference type="Proteomes" id="UP000697107">
    <property type="component" value="Unassembled WGS sequence"/>
</dbReference>
<keyword evidence="2" id="KW-0812">Transmembrane</keyword>
<evidence type="ECO:0000313" key="5">
    <source>
        <dbReference type="EMBL" id="KAG2944772.1"/>
    </source>
</evidence>
<dbReference type="Proteomes" id="UP000735874">
    <property type="component" value="Unassembled WGS sequence"/>
</dbReference>
<evidence type="ECO:0000256" key="2">
    <source>
        <dbReference type="SAM" id="Phobius"/>
    </source>
</evidence>
<name>A0A8T1E0V9_9STRA</name>
<evidence type="ECO:0000256" key="1">
    <source>
        <dbReference type="SAM" id="MobiDB-lite"/>
    </source>
</evidence>
<feature type="compositionally biased region" description="Basic and acidic residues" evidence="1">
    <location>
        <begin position="48"/>
        <end position="72"/>
    </location>
</feature>
<dbReference type="EMBL" id="RCML01000200">
    <property type="protein sequence ID" value="KAG2986001.1"/>
    <property type="molecule type" value="Genomic_DNA"/>
</dbReference>
<keyword evidence="2" id="KW-1133">Transmembrane helix</keyword>
<evidence type="ECO:0000313" key="6">
    <source>
        <dbReference type="EMBL" id="KAG2986001.1"/>
    </source>
</evidence>
<evidence type="ECO:0000313" key="3">
    <source>
        <dbReference type="EMBL" id="KAG2859661.1"/>
    </source>
</evidence>
<dbReference type="Proteomes" id="UP000774804">
    <property type="component" value="Unassembled WGS sequence"/>
</dbReference>
<dbReference type="EMBL" id="RCMK01000198">
    <property type="protein sequence ID" value="KAG2944772.1"/>
    <property type="molecule type" value="Genomic_DNA"/>
</dbReference>
<dbReference type="AlphaFoldDB" id="A0A8T1E0V9"/>
<reference evidence="5" key="1">
    <citation type="submission" date="2018-10" db="EMBL/GenBank/DDBJ databases">
        <title>Effector identification in a new, highly contiguous assembly of the strawberry crown rot pathogen Phytophthora cactorum.</title>
        <authorList>
            <person name="Armitage A.D."/>
            <person name="Nellist C.F."/>
            <person name="Bates H."/>
            <person name="Vickerstaff R.J."/>
            <person name="Harrison R.J."/>
        </authorList>
    </citation>
    <scope>NUCLEOTIDE SEQUENCE</scope>
    <source>
        <strain evidence="3">15-7</strain>
        <strain evidence="4">4032</strain>
        <strain evidence="5">4040</strain>
        <strain evidence="6">P415</strain>
    </source>
</reference>
<keyword evidence="2" id="KW-0472">Membrane</keyword>
<dbReference type="Proteomes" id="UP000736787">
    <property type="component" value="Unassembled WGS sequence"/>
</dbReference>
<protein>
    <submittedName>
        <fullName evidence="5">Uncharacterized protein</fullName>
    </submittedName>
</protein>
<dbReference type="EMBL" id="RCMI01000193">
    <property type="protein sequence ID" value="KAG2926706.1"/>
    <property type="molecule type" value="Genomic_DNA"/>
</dbReference>